<dbReference type="InterPro" id="IPR013424">
    <property type="entry name" value="Ice-binding_C"/>
</dbReference>
<dbReference type="KEGG" id="slac:SKTS_24800"/>
<organism evidence="3 4">
    <name type="scientific">Sulfurimicrobium lacus</name>
    <dbReference type="NCBI Taxonomy" id="2715678"/>
    <lineage>
        <taxon>Bacteria</taxon>
        <taxon>Pseudomonadati</taxon>
        <taxon>Pseudomonadota</taxon>
        <taxon>Betaproteobacteria</taxon>
        <taxon>Nitrosomonadales</taxon>
        <taxon>Sulfuricellaceae</taxon>
        <taxon>Sulfurimicrobium</taxon>
    </lineage>
</organism>
<feature type="chain" id="PRO_5026190299" description="Ice-binding protein C-terminal domain-containing protein" evidence="1">
    <location>
        <begin position="21"/>
        <end position="201"/>
    </location>
</feature>
<evidence type="ECO:0000313" key="4">
    <source>
        <dbReference type="Proteomes" id="UP000502260"/>
    </source>
</evidence>
<evidence type="ECO:0000313" key="3">
    <source>
        <dbReference type="EMBL" id="BCB27594.1"/>
    </source>
</evidence>
<reference evidence="4" key="1">
    <citation type="submission" date="2020-03" db="EMBL/GenBank/DDBJ databases">
        <title>Complete genome sequence of sulfur-oxidizing bacterium skT11.</title>
        <authorList>
            <person name="Kanda M."/>
            <person name="Kojima H."/>
            <person name="Fukui M."/>
        </authorList>
    </citation>
    <scope>NUCLEOTIDE SEQUENCE [LARGE SCALE GENOMIC DNA]</scope>
    <source>
        <strain evidence="4">skT11</strain>
    </source>
</reference>
<dbReference type="RefSeq" id="WP_173065519.1">
    <property type="nucleotide sequence ID" value="NZ_AP022853.1"/>
</dbReference>
<dbReference type="EMBL" id="AP022853">
    <property type="protein sequence ID" value="BCB27594.1"/>
    <property type="molecule type" value="Genomic_DNA"/>
</dbReference>
<sequence>MIKKIIAVAGLAMFSQITNATPISNSASGLASPLSTITFNEHVLAADAAVTNEYSDLGVIFSPNLYYSAQTGFPNIDGNTLTNFTDSGSGPSVFQFSLNFLASQTDAAFAMVSNGSSWDFEALLGGAVVETFSTLVDTSALDFFGFTGISFDEIRVTSSVEDFMILDNLQIGNAVPEPTSMALLGLGLAALVVARRRVKWA</sequence>
<dbReference type="NCBIfam" id="TIGR02595">
    <property type="entry name" value="PEP_CTERM"/>
    <property type="match status" value="1"/>
</dbReference>
<dbReference type="Pfam" id="PF07589">
    <property type="entry name" value="PEP-CTERM"/>
    <property type="match status" value="1"/>
</dbReference>
<gene>
    <name evidence="3" type="ORF">SKTS_24800</name>
</gene>
<dbReference type="AlphaFoldDB" id="A0A6F8VD41"/>
<protein>
    <recommendedName>
        <fullName evidence="2">Ice-binding protein C-terminal domain-containing protein</fullName>
    </recommendedName>
</protein>
<keyword evidence="4" id="KW-1185">Reference proteome</keyword>
<dbReference type="Proteomes" id="UP000502260">
    <property type="component" value="Chromosome"/>
</dbReference>
<feature type="signal peptide" evidence="1">
    <location>
        <begin position="1"/>
        <end position="20"/>
    </location>
</feature>
<keyword evidence="1" id="KW-0732">Signal</keyword>
<evidence type="ECO:0000259" key="2">
    <source>
        <dbReference type="Pfam" id="PF07589"/>
    </source>
</evidence>
<accession>A0A6F8VD41</accession>
<name>A0A6F8VD41_9PROT</name>
<proteinExistence type="predicted"/>
<evidence type="ECO:0000256" key="1">
    <source>
        <dbReference type="SAM" id="SignalP"/>
    </source>
</evidence>
<feature type="domain" description="Ice-binding protein C-terminal" evidence="2">
    <location>
        <begin position="174"/>
        <end position="197"/>
    </location>
</feature>